<dbReference type="AlphaFoldDB" id="A0A448WJ03"/>
<organism evidence="2 3">
    <name type="scientific">Protopolystoma xenopodis</name>
    <dbReference type="NCBI Taxonomy" id="117903"/>
    <lineage>
        <taxon>Eukaryota</taxon>
        <taxon>Metazoa</taxon>
        <taxon>Spiralia</taxon>
        <taxon>Lophotrochozoa</taxon>
        <taxon>Platyhelminthes</taxon>
        <taxon>Monogenea</taxon>
        <taxon>Polyopisthocotylea</taxon>
        <taxon>Polystomatidea</taxon>
        <taxon>Polystomatidae</taxon>
        <taxon>Protopolystoma</taxon>
    </lineage>
</organism>
<evidence type="ECO:0000256" key="1">
    <source>
        <dbReference type="SAM" id="MobiDB-lite"/>
    </source>
</evidence>
<feature type="compositionally biased region" description="Polar residues" evidence="1">
    <location>
        <begin position="38"/>
        <end position="48"/>
    </location>
</feature>
<comment type="caution">
    <text evidence="2">The sequence shown here is derived from an EMBL/GenBank/DDBJ whole genome shotgun (WGS) entry which is preliminary data.</text>
</comment>
<name>A0A448WJ03_9PLAT</name>
<protein>
    <submittedName>
        <fullName evidence="2">Uncharacterized protein</fullName>
    </submittedName>
</protein>
<keyword evidence="3" id="KW-1185">Reference proteome</keyword>
<reference evidence="2" key="1">
    <citation type="submission" date="2018-11" db="EMBL/GenBank/DDBJ databases">
        <authorList>
            <consortium name="Pathogen Informatics"/>
        </authorList>
    </citation>
    <scope>NUCLEOTIDE SEQUENCE</scope>
</reference>
<feature type="region of interest" description="Disordered" evidence="1">
    <location>
        <begin position="1"/>
        <end position="48"/>
    </location>
</feature>
<evidence type="ECO:0000313" key="2">
    <source>
        <dbReference type="EMBL" id="VEL12917.1"/>
    </source>
</evidence>
<sequence length="114" mass="12794">MKLLRKQRQHECSSKANRQLVKRNPPSSSGGTELRISSPHSFTRNGSKLNSSFYTDLSIYSLPSYPTPAQSQLLTRQNVCPFVASSDQLLTPNPFAFDRLIPLGPPIRISFMIE</sequence>
<proteinExistence type="predicted"/>
<dbReference type="EMBL" id="CAAALY010016236">
    <property type="protein sequence ID" value="VEL12917.1"/>
    <property type="molecule type" value="Genomic_DNA"/>
</dbReference>
<accession>A0A448WJ03</accession>
<evidence type="ECO:0000313" key="3">
    <source>
        <dbReference type="Proteomes" id="UP000784294"/>
    </source>
</evidence>
<gene>
    <name evidence="2" type="ORF">PXEA_LOCUS6357</name>
</gene>
<dbReference type="Proteomes" id="UP000784294">
    <property type="component" value="Unassembled WGS sequence"/>
</dbReference>